<dbReference type="STRING" id="341454.A0A4V3SJ75"/>
<reference evidence="17 18" key="1">
    <citation type="submission" date="2019-04" db="EMBL/GenBank/DDBJ databases">
        <title>Comparative genomics and transcriptomics to analyze fruiting body development in filamentous ascomycetes.</title>
        <authorList>
            <consortium name="DOE Joint Genome Institute"/>
            <person name="Lutkenhaus R."/>
            <person name="Traeger S."/>
            <person name="Breuer J."/>
            <person name="Kuo A."/>
            <person name="Lipzen A."/>
            <person name="Pangilinan J."/>
            <person name="Dilworth D."/>
            <person name="Sandor L."/>
            <person name="Poggeler S."/>
            <person name="Barry K."/>
            <person name="Grigoriev I.V."/>
            <person name="Nowrousian M."/>
        </authorList>
    </citation>
    <scope>NUCLEOTIDE SEQUENCE [LARGE SCALE GENOMIC DNA]</scope>
    <source>
        <strain evidence="17 18">CBS 389.68</strain>
    </source>
</reference>
<evidence type="ECO:0000256" key="6">
    <source>
        <dbReference type="ARBA" id="ARBA00020167"/>
    </source>
</evidence>
<keyword evidence="8" id="KW-0479">Metal-binding</keyword>
<keyword evidence="10" id="KW-0862">Zinc</keyword>
<dbReference type="GO" id="GO:0005758">
    <property type="term" value="C:mitochondrial intermembrane space"/>
    <property type="evidence" value="ECO:0007669"/>
    <property type="project" value="UniProtKB-SubCell"/>
</dbReference>
<dbReference type="InterPro" id="IPR011765">
    <property type="entry name" value="Pept_M16_N"/>
</dbReference>
<proteinExistence type="inferred from homology"/>
<accession>A0A4V3SJ75</accession>
<dbReference type="InterPro" id="IPR011249">
    <property type="entry name" value="Metalloenz_LuxS/M16"/>
</dbReference>
<keyword evidence="18" id="KW-1185">Reference proteome</keyword>
<evidence type="ECO:0000313" key="17">
    <source>
        <dbReference type="EMBL" id="TGZ82895.1"/>
    </source>
</evidence>
<dbReference type="PANTHER" id="PTHR43016:SF13">
    <property type="entry name" value="PRESEQUENCE PROTEASE, MITOCHONDRIAL"/>
    <property type="match status" value="1"/>
</dbReference>
<dbReference type="SMART" id="SM01264">
    <property type="entry name" value="M16C_associated"/>
    <property type="match status" value="1"/>
</dbReference>
<comment type="subunit">
    <text evidence="5">Monomer and homodimer; homodimerization is induced by binding of the substrate.</text>
</comment>
<organism evidence="17 18">
    <name type="scientific">Ascodesmis nigricans</name>
    <dbReference type="NCBI Taxonomy" id="341454"/>
    <lineage>
        <taxon>Eukaryota</taxon>
        <taxon>Fungi</taxon>
        <taxon>Dikarya</taxon>
        <taxon>Ascomycota</taxon>
        <taxon>Pezizomycotina</taxon>
        <taxon>Pezizomycetes</taxon>
        <taxon>Pezizales</taxon>
        <taxon>Ascodesmidaceae</taxon>
        <taxon>Ascodesmis</taxon>
    </lineage>
</organism>
<evidence type="ECO:0000256" key="3">
    <source>
        <dbReference type="ARBA" id="ARBA00004569"/>
    </source>
</evidence>
<dbReference type="FunCoup" id="A0A4V3SJ75">
    <property type="interactions" value="671"/>
</dbReference>
<sequence>MLRGLTKLTARNLAQSPALRRGLPRNYASTVTDLKSLPQPGDKLHGFTVKRAKSVPELELAAIQLEHDATGADYIHVAREDKNNVFAVGFKTNPNDDTGVPHILEHTTLCGSEKYPVRDPFFKMLNRSLSNFMNAFTSGDHTTYPFATTNRVDFYNLMDVYMDATFKPLLKESDFKQEGWRLGPEDPKDPKSPLLFKGVVYNEMKGQMSDSSYLYYIRFQDHIVPDLHNSGGDPPKITDLTLQQLRDFHKNHYNPSNARIFTYGDMSLSDHLARINQKFANMNRANVDRDLRIPITLTKNESVVEKGPIDPMMDKDAQHKTSVSWIVNDTSDVVETFSIRVLSSYLLDGYGSAMYQGLIDTGLGSDFSPNTYYDTSSKKAIWSVGLQNVRAQDVPEAHKKIHAILQEVHDKGFDQRKIDGILHQLELSLKHKTANFGMSVMNGLMPSWFNGVDPFDALSWEATVSEFKKRYAKGGYLESLMEKYLLNKNTFTFTMEPDLNFGDSLKQEEAARLAREIEKVGGEASARDGLVKQEQELLAIQEKARHESLDCLPTLKVADIPREMERKPLEHGSIDGVPTQWRIAPTNGLTYFRAVLPLNNLPEKLRIYLPLFTEAIMRLGTAKKTMEELEDEIKLKTGGIRAGAHISSNHSNLEVCEEGLVLSGHSLDKNVPDMLELLRTVLQETNYKAVAQMGTLVQGIASGFVNSLAESGHTFARTYAAAHLTPAAKASELMGGMTQVQMITQLAASTAYEEALKSIEEISRFATRRNNLRIAVTCGPDARSSNESAITHFLSSFSADTPSTSSNSSKLLSLSAAPSLFVLPYQVSYAAMCLKTVPYTHADGPALQILAQLLTHKHLHHEIREKGGAYGGGAFHRGAGGVFGFYSYRDPNIPNTIKIMKESGEWAVQREWKPSDIEEAKLSVFQSVDAPMSVSQEGMTQFLDGITEDMRQIRREQLLDVSATEIKAVAQKYLVEQIEKKSTSTAVLGEKTPFYDEKTWNIMPVSVDIGAAPVEDGVSE</sequence>
<dbReference type="OrthoDB" id="10250783at2759"/>
<evidence type="ECO:0000259" key="16">
    <source>
        <dbReference type="SMART" id="SM01264"/>
    </source>
</evidence>
<dbReference type="InterPro" id="IPR007863">
    <property type="entry name" value="Peptidase_M16_C"/>
</dbReference>
<dbReference type="FunFam" id="3.30.830.10:FF:000011">
    <property type="entry name" value="Presequence protease, mitochondrial"/>
    <property type="match status" value="1"/>
</dbReference>
<dbReference type="EMBL" id="ML220114">
    <property type="protein sequence ID" value="TGZ82895.1"/>
    <property type="molecule type" value="Genomic_DNA"/>
</dbReference>
<dbReference type="PANTHER" id="PTHR43016">
    <property type="entry name" value="PRESEQUENCE PROTEASE"/>
    <property type="match status" value="1"/>
</dbReference>
<dbReference type="SUPFAM" id="SSF63411">
    <property type="entry name" value="LuxS/MPP-like metallohydrolase"/>
    <property type="match status" value="4"/>
</dbReference>
<dbReference type="GO" id="GO:0004222">
    <property type="term" value="F:metalloendopeptidase activity"/>
    <property type="evidence" value="ECO:0007669"/>
    <property type="project" value="TreeGrafter"/>
</dbReference>
<dbReference type="Pfam" id="PF05193">
    <property type="entry name" value="Peptidase_M16_C"/>
    <property type="match status" value="1"/>
</dbReference>
<evidence type="ECO:0000313" key="18">
    <source>
        <dbReference type="Proteomes" id="UP000298138"/>
    </source>
</evidence>
<evidence type="ECO:0000256" key="11">
    <source>
        <dbReference type="ARBA" id="ARBA00022946"/>
    </source>
</evidence>
<keyword evidence="13" id="KW-0496">Mitochondrion</keyword>
<evidence type="ECO:0000256" key="15">
    <source>
        <dbReference type="ARBA" id="ARBA00045897"/>
    </source>
</evidence>
<keyword evidence="7" id="KW-0645">Protease</keyword>
<evidence type="ECO:0000256" key="5">
    <source>
        <dbReference type="ARBA" id="ARBA00011853"/>
    </source>
</evidence>
<evidence type="ECO:0000256" key="8">
    <source>
        <dbReference type="ARBA" id="ARBA00022723"/>
    </source>
</evidence>
<name>A0A4V3SJ75_9PEZI</name>
<dbReference type="GO" id="GO:0005759">
    <property type="term" value="C:mitochondrial matrix"/>
    <property type="evidence" value="ECO:0007669"/>
    <property type="project" value="UniProtKB-SubCell"/>
</dbReference>
<evidence type="ECO:0000256" key="13">
    <source>
        <dbReference type="ARBA" id="ARBA00023128"/>
    </source>
</evidence>
<dbReference type="Gene3D" id="3.30.830.10">
    <property type="entry name" value="Metalloenzyme, LuxS/M16 peptidase-like"/>
    <property type="match status" value="4"/>
</dbReference>
<comment type="subcellular location">
    <subcellularLocation>
        <location evidence="3">Mitochondrion intermembrane space</location>
    </subcellularLocation>
    <subcellularLocation>
        <location evidence="2">Mitochondrion matrix</location>
    </subcellularLocation>
</comment>
<evidence type="ECO:0000256" key="9">
    <source>
        <dbReference type="ARBA" id="ARBA00022801"/>
    </source>
</evidence>
<dbReference type="Pfam" id="PF00675">
    <property type="entry name" value="Peptidase_M16"/>
    <property type="match status" value="1"/>
</dbReference>
<evidence type="ECO:0000256" key="1">
    <source>
        <dbReference type="ARBA" id="ARBA00001947"/>
    </source>
</evidence>
<keyword evidence="9" id="KW-0378">Hydrolase</keyword>
<evidence type="ECO:0000256" key="14">
    <source>
        <dbReference type="ARBA" id="ARBA00034552"/>
    </source>
</evidence>
<evidence type="ECO:0000256" key="2">
    <source>
        <dbReference type="ARBA" id="ARBA00004305"/>
    </source>
</evidence>
<dbReference type="AlphaFoldDB" id="A0A4V3SJ75"/>
<comment type="function">
    <text evidence="15">Degrades mitochondrial transit peptides after their cleavage in the intermembrane space or in the matrix, and presequence peptides; clearance of these peptides is required to keep the presequence processing machinery running. Preferentially cleaves the N-terminal side of paired basic amino acid residues. Also degrades other unstructured peptides. May function as an ATP-dependent peptidase as opposed to a metalloendopeptidase.</text>
</comment>
<dbReference type="Pfam" id="PF22516">
    <property type="entry name" value="PreP_C"/>
    <property type="match status" value="1"/>
</dbReference>
<dbReference type="InParanoid" id="A0A4V3SJ75"/>
<dbReference type="FunFam" id="3.30.830.10:FF:000013">
    <property type="entry name" value="Mitochondrial presequence protease"/>
    <property type="match status" value="1"/>
</dbReference>
<keyword evidence="12" id="KW-0482">Metalloprotease</keyword>
<dbReference type="FunFam" id="3.30.830.10:FF:000009">
    <property type="entry name" value="Presequence protease, mitochondrial"/>
    <property type="match status" value="1"/>
</dbReference>
<evidence type="ECO:0000256" key="7">
    <source>
        <dbReference type="ARBA" id="ARBA00022670"/>
    </source>
</evidence>
<dbReference type="Proteomes" id="UP000298138">
    <property type="component" value="Unassembled WGS sequence"/>
</dbReference>
<keyword evidence="11" id="KW-0809">Transit peptide</keyword>
<dbReference type="GO" id="GO:0016485">
    <property type="term" value="P:protein processing"/>
    <property type="evidence" value="ECO:0007669"/>
    <property type="project" value="TreeGrafter"/>
</dbReference>
<comment type="cofactor">
    <cofactor evidence="1">
        <name>Zn(2+)</name>
        <dbReference type="ChEBI" id="CHEBI:29105"/>
    </cofactor>
</comment>
<protein>
    <recommendedName>
        <fullName evidence="6">Presequence protease, mitochondrial</fullName>
    </recommendedName>
    <alternativeName>
        <fullName evidence="14">Pitrilysin metalloproteinase</fullName>
    </alternativeName>
</protein>
<dbReference type="InterPro" id="IPR055130">
    <property type="entry name" value="PreP_C"/>
</dbReference>
<dbReference type="GO" id="GO:0046872">
    <property type="term" value="F:metal ion binding"/>
    <property type="evidence" value="ECO:0007669"/>
    <property type="project" value="UniProtKB-KW"/>
</dbReference>
<evidence type="ECO:0000256" key="4">
    <source>
        <dbReference type="ARBA" id="ARBA00007575"/>
    </source>
</evidence>
<gene>
    <name evidence="17" type="ORF">EX30DRAFT_303962</name>
</gene>
<feature type="domain" description="Peptidase M16C associated" evidence="16">
    <location>
        <begin position="495"/>
        <end position="746"/>
    </location>
</feature>
<evidence type="ECO:0000256" key="12">
    <source>
        <dbReference type="ARBA" id="ARBA00023049"/>
    </source>
</evidence>
<comment type="similarity">
    <text evidence="4">Belongs to the peptidase M16 family. PreP subfamily.</text>
</comment>
<dbReference type="Pfam" id="PF08367">
    <property type="entry name" value="M16C_assoc"/>
    <property type="match status" value="1"/>
</dbReference>
<dbReference type="InterPro" id="IPR013578">
    <property type="entry name" value="Peptidase_M16C_assoc"/>
</dbReference>
<evidence type="ECO:0000256" key="10">
    <source>
        <dbReference type="ARBA" id="ARBA00022833"/>
    </source>
</evidence>